<protein>
    <submittedName>
        <fullName evidence="1">Uncharacterized protein</fullName>
    </submittedName>
</protein>
<sequence length="192" mass="22118">MPSYAKFLKEVLSNKRKWEGCKMVKLNEECSAILQNKLPKFRDLWSFSIPCTIGHADFDKALCDLGASVYLMPYSISENLGIHMKSLLEKEHDIFAIDSINTLETNDAHLVKYDDPKENCIEKSNGDNLRDIKEKYDEVSIFVDIEQELKSKLQKESEDKRVNLIGRRDGGTKSIRMLDFTRNITRHGTNLT</sequence>
<organism evidence="1">
    <name type="scientific">Sesamum calycinum</name>
    <dbReference type="NCBI Taxonomy" id="2727403"/>
    <lineage>
        <taxon>Eukaryota</taxon>
        <taxon>Viridiplantae</taxon>
        <taxon>Streptophyta</taxon>
        <taxon>Embryophyta</taxon>
        <taxon>Tracheophyta</taxon>
        <taxon>Spermatophyta</taxon>
        <taxon>Magnoliopsida</taxon>
        <taxon>eudicotyledons</taxon>
        <taxon>Gunneridae</taxon>
        <taxon>Pentapetalae</taxon>
        <taxon>asterids</taxon>
        <taxon>lamiids</taxon>
        <taxon>Lamiales</taxon>
        <taxon>Pedaliaceae</taxon>
        <taxon>Sesamum</taxon>
    </lineage>
</organism>
<dbReference type="PANTHER" id="PTHR33067:SF9">
    <property type="entry name" value="RNA-DIRECTED DNA POLYMERASE"/>
    <property type="match status" value="1"/>
</dbReference>
<dbReference type="Gene3D" id="2.40.70.10">
    <property type="entry name" value="Acid Proteases"/>
    <property type="match status" value="1"/>
</dbReference>
<dbReference type="PANTHER" id="PTHR33067">
    <property type="entry name" value="RNA-DIRECTED DNA POLYMERASE-RELATED"/>
    <property type="match status" value="1"/>
</dbReference>
<accession>A0AAW2JKS1</accession>
<proteinExistence type="predicted"/>
<dbReference type="EMBL" id="JACGWM010001124">
    <property type="protein sequence ID" value="KAL0294909.1"/>
    <property type="molecule type" value="Genomic_DNA"/>
</dbReference>
<comment type="caution">
    <text evidence="1">The sequence shown here is derived from an EMBL/GenBank/DDBJ whole genome shotgun (WGS) entry which is preliminary data.</text>
</comment>
<gene>
    <name evidence="1" type="ORF">Scaly_2540400</name>
</gene>
<dbReference type="InterPro" id="IPR021109">
    <property type="entry name" value="Peptidase_aspartic_dom_sf"/>
</dbReference>
<name>A0AAW2JKS1_9LAMI</name>
<evidence type="ECO:0000313" key="1">
    <source>
        <dbReference type="EMBL" id="KAL0294909.1"/>
    </source>
</evidence>
<reference evidence="1" key="1">
    <citation type="submission" date="2020-06" db="EMBL/GenBank/DDBJ databases">
        <authorList>
            <person name="Li T."/>
            <person name="Hu X."/>
            <person name="Zhang T."/>
            <person name="Song X."/>
            <person name="Zhang H."/>
            <person name="Dai N."/>
            <person name="Sheng W."/>
            <person name="Hou X."/>
            <person name="Wei L."/>
        </authorList>
    </citation>
    <scope>NUCLEOTIDE SEQUENCE</scope>
    <source>
        <strain evidence="1">KEN8</strain>
        <tissue evidence="1">Leaf</tissue>
    </source>
</reference>
<dbReference type="AlphaFoldDB" id="A0AAW2JKS1"/>
<reference evidence="1" key="2">
    <citation type="journal article" date="2024" name="Plant">
        <title>Genomic evolution and insights into agronomic trait innovations of Sesamum species.</title>
        <authorList>
            <person name="Miao H."/>
            <person name="Wang L."/>
            <person name="Qu L."/>
            <person name="Liu H."/>
            <person name="Sun Y."/>
            <person name="Le M."/>
            <person name="Wang Q."/>
            <person name="Wei S."/>
            <person name="Zheng Y."/>
            <person name="Lin W."/>
            <person name="Duan Y."/>
            <person name="Cao H."/>
            <person name="Xiong S."/>
            <person name="Wang X."/>
            <person name="Wei L."/>
            <person name="Li C."/>
            <person name="Ma Q."/>
            <person name="Ju M."/>
            <person name="Zhao R."/>
            <person name="Li G."/>
            <person name="Mu C."/>
            <person name="Tian Q."/>
            <person name="Mei H."/>
            <person name="Zhang T."/>
            <person name="Gao T."/>
            <person name="Zhang H."/>
        </authorList>
    </citation>
    <scope>NUCLEOTIDE SEQUENCE</scope>
    <source>
        <strain evidence="1">KEN8</strain>
    </source>
</reference>